<comment type="caution">
    <text evidence="1">The sequence shown here is derived from an EMBL/GenBank/DDBJ whole genome shotgun (WGS) entry which is preliminary data.</text>
</comment>
<protein>
    <submittedName>
        <fullName evidence="1">Uncharacterized protein</fullName>
    </submittedName>
</protein>
<organism evidence="1 2">
    <name type="scientific">Champsocephalus esox</name>
    <name type="common">pike icefish</name>
    <dbReference type="NCBI Taxonomy" id="159716"/>
    <lineage>
        <taxon>Eukaryota</taxon>
        <taxon>Metazoa</taxon>
        <taxon>Chordata</taxon>
        <taxon>Craniata</taxon>
        <taxon>Vertebrata</taxon>
        <taxon>Euteleostomi</taxon>
        <taxon>Actinopterygii</taxon>
        <taxon>Neopterygii</taxon>
        <taxon>Teleostei</taxon>
        <taxon>Neoteleostei</taxon>
        <taxon>Acanthomorphata</taxon>
        <taxon>Eupercaria</taxon>
        <taxon>Perciformes</taxon>
        <taxon>Notothenioidei</taxon>
        <taxon>Channichthyidae</taxon>
        <taxon>Champsocephalus</taxon>
    </lineage>
</organism>
<proteinExistence type="predicted"/>
<keyword evidence="2" id="KW-1185">Reference proteome</keyword>
<reference evidence="1 2" key="1">
    <citation type="journal article" date="2023" name="Mol. Biol. Evol.">
        <title>Genomics of Secondarily Temperate Adaptation in the Only Non-Antarctic Icefish.</title>
        <authorList>
            <person name="Rivera-Colon A.G."/>
            <person name="Rayamajhi N."/>
            <person name="Minhas B.F."/>
            <person name="Madrigal G."/>
            <person name="Bilyk K.T."/>
            <person name="Yoon V."/>
            <person name="Hune M."/>
            <person name="Gregory S."/>
            <person name="Cheng C.H.C."/>
            <person name="Catchen J.M."/>
        </authorList>
    </citation>
    <scope>NUCLEOTIDE SEQUENCE [LARGE SCALE GENOMIC DNA]</scope>
    <source>
        <strain evidence="1">JC2023a</strain>
    </source>
</reference>
<accession>A0AAN8GTU8</accession>
<gene>
    <name evidence="1" type="ORF">CesoFtcFv8_016779</name>
</gene>
<dbReference type="AlphaFoldDB" id="A0AAN8GTU8"/>
<name>A0AAN8GTU8_9TELE</name>
<evidence type="ECO:0000313" key="1">
    <source>
        <dbReference type="EMBL" id="KAK5888264.1"/>
    </source>
</evidence>
<dbReference type="EMBL" id="JAULUE010002058">
    <property type="protein sequence ID" value="KAK5888264.1"/>
    <property type="molecule type" value="Genomic_DNA"/>
</dbReference>
<sequence length="151" mass="16542">MLPLTLQPTLLIVMRGGKQTGTAHSVFIHSSFCRFAENVGVRLASEPQNEQGGAPHYGERKDKEVLVKTGSLRCGRGESVRETGRDQFETRWTARLFFLHSGQIPRMDEPAGEAGNELPLNSPASPFSPPLVLFLSLHLHPSGRLGSSQSH</sequence>
<dbReference type="Proteomes" id="UP001335648">
    <property type="component" value="Unassembled WGS sequence"/>
</dbReference>
<evidence type="ECO:0000313" key="2">
    <source>
        <dbReference type="Proteomes" id="UP001335648"/>
    </source>
</evidence>